<feature type="region of interest" description="Disordered" evidence="1">
    <location>
        <begin position="101"/>
        <end position="122"/>
    </location>
</feature>
<keyword evidence="3" id="KW-1185">Reference proteome</keyword>
<organism evidence="2 3">
    <name type="scientific">Cyanidioschyzon merolae (strain NIES-3377 / 10D)</name>
    <name type="common">Unicellular red alga</name>
    <dbReference type="NCBI Taxonomy" id="280699"/>
    <lineage>
        <taxon>Eukaryota</taxon>
        <taxon>Rhodophyta</taxon>
        <taxon>Bangiophyceae</taxon>
        <taxon>Cyanidiales</taxon>
        <taxon>Cyanidiaceae</taxon>
        <taxon>Cyanidioschyzon</taxon>
    </lineage>
</organism>
<dbReference type="PROSITE" id="PS51257">
    <property type="entry name" value="PROKAR_LIPOPROTEIN"/>
    <property type="match status" value="1"/>
</dbReference>
<feature type="compositionally biased region" description="Polar residues" evidence="1">
    <location>
        <begin position="105"/>
        <end position="116"/>
    </location>
</feature>
<name>M1VM32_CYAM1</name>
<gene>
    <name evidence="2" type="ORF">CYME_CMS353C</name>
</gene>
<dbReference type="Proteomes" id="UP000007014">
    <property type="component" value="Chromosome 19"/>
</dbReference>
<dbReference type="RefSeq" id="XP_005538969.1">
    <property type="nucleotide sequence ID" value="XM_005538912.1"/>
</dbReference>
<evidence type="ECO:0000256" key="1">
    <source>
        <dbReference type="SAM" id="MobiDB-lite"/>
    </source>
</evidence>
<dbReference type="EMBL" id="AP006501">
    <property type="protein sequence ID" value="BAM82933.1"/>
    <property type="molecule type" value="Genomic_DNA"/>
</dbReference>
<proteinExistence type="predicted"/>
<accession>M1VM32</accession>
<dbReference type="InterPro" id="IPR010718">
    <property type="entry name" value="DUF1294"/>
</dbReference>
<reference evidence="2 3" key="2">
    <citation type="journal article" date="2007" name="BMC Biol.">
        <title>A 100%-complete sequence reveals unusually simple genomic features in the hot-spring red alga Cyanidioschyzon merolae.</title>
        <authorList>
            <person name="Nozaki H."/>
            <person name="Takano H."/>
            <person name="Misumi O."/>
            <person name="Terasawa K."/>
            <person name="Matsuzaki M."/>
            <person name="Maruyama S."/>
            <person name="Nishida K."/>
            <person name="Yagisawa F."/>
            <person name="Yoshida Y."/>
            <person name="Fujiwara T."/>
            <person name="Takio S."/>
            <person name="Tamura K."/>
            <person name="Chung S.J."/>
            <person name="Nakamura S."/>
            <person name="Kuroiwa H."/>
            <person name="Tanaka K."/>
            <person name="Sato N."/>
            <person name="Kuroiwa T."/>
        </authorList>
    </citation>
    <scope>NUCLEOTIDE SEQUENCE [LARGE SCALE GENOMIC DNA]</scope>
    <source>
        <strain evidence="2 3">10D</strain>
    </source>
</reference>
<evidence type="ECO:0000313" key="2">
    <source>
        <dbReference type="EMBL" id="BAM82933.1"/>
    </source>
</evidence>
<evidence type="ECO:0008006" key="4">
    <source>
        <dbReference type="Google" id="ProtNLM"/>
    </source>
</evidence>
<dbReference type="OrthoDB" id="10259680at2759"/>
<sequence length="122" mass="13707">MAQAIRRFIPWYLLGVNGISAGCIIEDKRRALQHQWRIPERDLIALGAAGGFPAGYLAMRYAHHKTQKKSFREKYDKAALFSATGWSLIFLGLRRPRLGLKQAPKASSSPLTSSRRPMTPGR</sequence>
<dbReference type="GeneID" id="16997304"/>
<protein>
    <recommendedName>
        <fullName evidence="4">DUF1294 domain-containing protein</fullName>
    </recommendedName>
</protein>
<evidence type="ECO:0000313" key="3">
    <source>
        <dbReference type="Proteomes" id="UP000007014"/>
    </source>
</evidence>
<dbReference type="HOGENOM" id="CLU_2030009_0_0_1"/>
<dbReference type="Pfam" id="PF06961">
    <property type="entry name" value="DUF1294"/>
    <property type="match status" value="1"/>
</dbReference>
<reference evidence="2 3" key="1">
    <citation type="journal article" date="2004" name="Nature">
        <title>Genome sequence of the ultrasmall unicellular red alga Cyanidioschyzon merolae 10D.</title>
        <authorList>
            <person name="Matsuzaki M."/>
            <person name="Misumi O."/>
            <person name="Shin-i T."/>
            <person name="Maruyama S."/>
            <person name="Takahara M."/>
            <person name="Miyagishima S."/>
            <person name="Mori T."/>
            <person name="Nishida K."/>
            <person name="Yagisawa F."/>
            <person name="Nishida K."/>
            <person name="Yoshida Y."/>
            <person name="Nishimura Y."/>
            <person name="Nakao S."/>
            <person name="Kobayashi T."/>
            <person name="Momoyama Y."/>
            <person name="Higashiyama T."/>
            <person name="Minoda A."/>
            <person name="Sano M."/>
            <person name="Nomoto H."/>
            <person name="Oishi K."/>
            <person name="Hayashi H."/>
            <person name="Ohta F."/>
            <person name="Nishizaka S."/>
            <person name="Haga S."/>
            <person name="Miura S."/>
            <person name="Morishita T."/>
            <person name="Kabeya Y."/>
            <person name="Terasawa K."/>
            <person name="Suzuki Y."/>
            <person name="Ishii Y."/>
            <person name="Asakawa S."/>
            <person name="Takano H."/>
            <person name="Ohta N."/>
            <person name="Kuroiwa H."/>
            <person name="Tanaka K."/>
            <person name="Shimizu N."/>
            <person name="Sugano S."/>
            <person name="Sato N."/>
            <person name="Nozaki H."/>
            <person name="Ogasawara N."/>
            <person name="Kohara Y."/>
            <person name="Kuroiwa T."/>
        </authorList>
    </citation>
    <scope>NUCLEOTIDE SEQUENCE [LARGE SCALE GENOMIC DNA]</scope>
    <source>
        <strain evidence="2 3">10D</strain>
    </source>
</reference>
<dbReference type="AlphaFoldDB" id="M1VM32"/>
<dbReference type="Gramene" id="CMS353CT">
    <property type="protein sequence ID" value="CMS353CT"/>
    <property type="gene ID" value="CMS353C"/>
</dbReference>
<dbReference type="KEGG" id="cme:CYME_CMS353C"/>